<comment type="caution">
    <text evidence="4">The sequence shown here is derived from an EMBL/GenBank/DDBJ whole genome shotgun (WGS) entry which is preliminary data.</text>
</comment>
<dbReference type="PANTHER" id="PTHR24276:SF98">
    <property type="entry name" value="FI18310P1-RELATED"/>
    <property type="match status" value="1"/>
</dbReference>
<dbReference type="AlphaFoldDB" id="A0A495W1E4"/>
<dbReference type="InterPro" id="IPR050430">
    <property type="entry name" value="Peptidase_S1"/>
</dbReference>
<dbReference type="Proteomes" id="UP000282084">
    <property type="component" value="Unassembled WGS sequence"/>
</dbReference>
<dbReference type="Pfam" id="PF00089">
    <property type="entry name" value="Trypsin"/>
    <property type="match status" value="1"/>
</dbReference>
<dbReference type="GO" id="GO:0004252">
    <property type="term" value="F:serine-type endopeptidase activity"/>
    <property type="evidence" value="ECO:0007669"/>
    <property type="project" value="InterPro"/>
</dbReference>
<organism evidence="4 5">
    <name type="scientific">Saccharothrix australiensis</name>
    <dbReference type="NCBI Taxonomy" id="2072"/>
    <lineage>
        <taxon>Bacteria</taxon>
        <taxon>Bacillati</taxon>
        <taxon>Actinomycetota</taxon>
        <taxon>Actinomycetes</taxon>
        <taxon>Pseudonocardiales</taxon>
        <taxon>Pseudonocardiaceae</taxon>
        <taxon>Saccharothrix</taxon>
    </lineage>
</organism>
<dbReference type="InterPro" id="IPR043504">
    <property type="entry name" value="Peptidase_S1_PA_chymotrypsin"/>
</dbReference>
<dbReference type="GO" id="GO:0006508">
    <property type="term" value="P:proteolysis"/>
    <property type="evidence" value="ECO:0007669"/>
    <property type="project" value="InterPro"/>
</dbReference>
<gene>
    <name evidence="4" type="ORF">C8E97_2267</name>
</gene>
<dbReference type="Gene3D" id="2.40.10.10">
    <property type="entry name" value="Trypsin-like serine proteases"/>
    <property type="match status" value="1"/>
</dbReference>
<dbReference type="InterPro" id="IPR023294">
    <property type="entry name" value="Tachylectin2"/>
</dbReference>
<keyword evidence="2" id="KW-1015">Disulfide bond</keyword>
<protein>
    <submittedName>
        <fullName evidence="4">Tachylectin</fullName>
    </submittedName>
</protein>
<dbReference type="PANTHER" id="PTHR24276">
    <property type="entry name" value="POLYSERASE-RELATED"/>
    <property type="match status" value="1"/>
</dbReference>
<evidence type="ECO:0000313" key="4">
    <source>
        <dbReference type="EMBL" id="RKT53688.1"/>
    </source>
</evidence>
<dbReference type="EMBL" id="RBXO01000001">
    <property type="protein sequence ID" value="RKT53688.1"/>
    <property type="molecule type" value="Genomic_DNA"/>
</dbReference>
<proteinExistence type="inferred from homology"/>
<reference evidence="4 5" key="1">
    <citation type="submission" date="2018-10" db="EMBL/GenBank/DDBJ databases">
        <title>Sequencing the genomes of 1000 actinobacteria strains.</title>
        <authorList>
            <person name="Klenk H.-P."/>
        </authorList>
    </citation>
    <scope>NUCLEOTIDE SEQUENCE [LARGE SCALE GENOMIC DNA]</scope>
    <source>
        <strain evidence="4 5">DSM 43800</strain>
    </source>
</reference>
<comment type="similarity">
    <text evidence="1">Belongs to the peptidase S1 family.</text>
</comment>
<evidence type="ECO:0000259" key="3">
    <source>
        <dbReference type="PROSITE" id="PS50240"/>
    </source>
</evidence>
<evidence type="ECO:0000313" key="5">
    <source>
        <dbReference type="Proteomes" id="UP000282084"/>
    </source>
</evidence>
<dbReference type="PROSITE" id="PS50240">
    <property type="entry name" value="TRYPSIN_DOM"/>
    <property type="match status" value="1"/>
</dbReference>
<dbReference type="Pfam" id="PF14517">
    <property type="entry name" value="Tachylectin"/>
    <property type="match status" value="1"/>
</dbReference>
<dbReference type="SUPFAM" id="SSF50934">
    <property type="entry name" value="Tachylectin-2"/>
    <property type="match status" value="1"/>
</dbReference>
<dbReference type="SUPFAM" id="SSF50494">
    <property type="entry name" value="Trypsin-like serine proteases"/>
    <property type="match status" value="1"/>
</dbReference>
<dbReference type="InterPro" id="IPR001254">
    <property type="entry name" value="Trypsin_dom"/>
</dbReference>
<dbReference type="InterPro" id="IPR036813">
    <property type="entry name" value="Tachylectin2_sf"/>
</dbReference>
<dbReference type="Gene3D" id="2.115.10.10">
    <property type="entry name" value="Tachylectin 2"/>
    <property type="match status" value="1"/>
</dbReference>
<dbReference type="SMART" id="SM00020">
    <property type="entry name" value="Tryp_SPc"/>
    <property type="match status" value="1"/>
</dbReference>
<evidence type="ECO:0000256" key="1">
    <source>
        <dbReference type="ARBA" id="ARBA00007664"/>
    </source>
</evidence>
<dbReference type="InterPro" id="IPR009003">
    <property type="entry name" value="Peptidase_S1_PA"/>
</dbReference>
<accession>A0A495W1E4</accession>
<name>A0A495W1E4_9PSEU</name>
<feature type="domain" description="Peptidase S1" evidence="3">
    <location>
        <begin position="32"/>
        <end position="236"/>
    </location>
</feature>
<dbReference type="PRINTS" id="PR00722">
    <property type="entry name" value="CHYMOTRYPSIN"/>
</dbReference>
<evidence type="ECO:0000256" key="2">
    <source>
        <dbReference type="ARBA" id="ARBA00023157"/>
    </source>
</evidence>
<sequence length="506" mass="54030">MRMKSLRVRTAALAVGAVAGVGIAVVPGAQALSGGTAVQNGAHQFLARLTTGTTAGCSGALIAPEFVLTAASCLPANPAEVRIAVGPVDLSTGAGHITTGAKIVRHAERDVAVVKLAAKAEGIAPLKLAATPLAAGETLKVAGFGRTATDWVPSRPRIAPFTVSALTATEAALTGDKDTCKGDAGGPAFRDGVEPQLVALNRTSWQHGCLLVDQPRKGSTETRVDDLKDWITRQIVPTPVKCEPVQLWSVRQNGDLHRYVHHDAATGGLSWSGGNAVGNGWFGRALAGTGNVLWDVHKRIDGNDAAGDGTLKRWVWNDGTWLGGGVVGNGFERYFTPEYKNRITVDSKGRLILIDDKGLLRYYEWDTTRDTWVDWGGKTLDTGWHRFDLITAAGDGVLYARKPTGELYRFQYDFATERFVQRDKPVGSGWNMFSEVFSPGGDTLYARGAWGKDPWGTGSVPVLRWYQHHDNTDTWEPGAADGTGRSIGSGWNTERTVTAQAGACGI</sequence>
<keyword evidence="5" id="KW-1185">Reference proteome</keyword>
<dbReference type="InterPro" id="IPR001314">
    <property type="entry name" value="Peptidase_S1A"/>
</dbReference>